<comment type="subcellular location">
    <subcellularLocation>
        <location evidence="1">Membrane</location>
    </subcellularLocation>
</comment>
<feature type="transmembrane region" description="Helical" evidence="5">
    <location>
        <begin position="7"/>
        <end position="27"/>
    </location>
</feature>
<keyword evidence="2 5" id="KW-0812">Transmembrane</keyword>
<dbReference type="InterPro" id="IPR000276">
    <property type="entry name" value="GPCR_Rhodpsn"/>
</dbReference>
<protein>
    <recommendedName>
        <fullName evidence="8">Serpentine receptor class gamma</fullName>
    </recommendedName>
</protein>
<feature type="transmembrane region" description="Helical" evidence="5">
    <location>
        <begin position="52"/>
        <end position="71"/>
    </location>
</feature>
<evidence type="ECO:0008006" key="8">
    <source>
        <dbReference type="Google" id="ProtNLM"/>
    </source>
</evidence>
<keyword evidence="3 5" id="KW-1133">Transmembrane helix</keyword>
<reference evidence="6" key="2">
    <citation type="submission" date="2018-02" db="UniProtKB">
        <authorList>
            <consortium name="EnsemblMetazoa"/>
        </authorList>
    </citation>
    <scope>IDENTIFICATION</scope>
</reference>
<reference evidence="7" key="1">
    <citation type="submission" date="2013-10" db="EMBL/GenBank/DDBJ databases">
        <title>Genome sequencing of Onchocerca volvulus.</title>
        <authorList>
            <person name="Cotton J."/>
            <person name="Tsai J."/>
            <person name="Stanley E."/>
            <person name="Tracey A."/>
            <person name="Holroyd N."/>
            <person name="Lustigman S."/>
            <person name="Berriman M."/>
        </authorList>
    </citation>
    <scope>NUCLEOTIDE SEQUENCE</scope>
</reference>
<dbReference type="InterPro" id="IPR019424">
    <property type="entry name" value="7TM_GPCR_Srsx"/>
</dbReference>
<dbReference type="SMART" id="SM01381">
    <property type="entry name" value="7TM_GPCR_Srsx"/>
    <property type="match status" value="1"/>
</dbReference>
<dbReference type="EMBL" id="CMVM020000213">
    <property type="status" value="NOT_ANNOTATED_CDS"/>
    <property type="molecule type" value="Genomic_DNA"/>
</dbReference>
<accession>A0A2K6WDD3</accession>
<dbReference type="Proteomes" id="UP000024404">
    <property type="component" value="Unassembled WGS sequence"/>
</dbReference>
<dbReference type="SUPFAM" id="SSF81321">
    <property type="entry name" value="Family A G protein-coupled receptor-like"/>
    <property type="match status" value="1"/>
</dbReference>
<dbReference type="InterPro" id="IPR047130">
    <property type="entry name" value="7TM_GPCR_Srsx_nematod"/>
</dbReference>
<dbReference type="STRING" id="6282.A0A2K6WDD3"/>
<feature type="transmembrane region" description="Helical" evidence="5">
    <location>
        <begin position="123"/>
        <end position="146"/>
    </location>
</feature>
<dbReference type="EnsemblMetazoa" id="OVOC7507.2">
    <property type="protein sequence ID" value="OVOC7507.2"/>
    <property type="gene ID" value="WBGene00244316"/>
</dbReference>
<dbReference type="PANTHER" id="PTHR23360">
    <property type="entry name" value="G-PROTEIN COUPLED RECEPTORS FAMILY 1 PROFILE DOMAIN-CONTAINING PROTEIN-RELATED"/>
    <property type="match status" value="1"/>
</dbReference>
<evidence type="ECO:0000313" key="6">
    <source>
        <dbReference type="EnsemblMetazoa" id="OVOC7507.2"/>
    </source>
</evidence>
<evidence type="ECO:0000256" key="4">
    <source>
        <dbReference type="ARBA" id="ARBA00023136"/>
    </source>
</evidence>
<evidence type="ECO:0000313" key="7">
    <source>
        <dbReference type="Proteomes" id="UP000024404"/>
    </source>
</evidence>
<dbReference type="Gene3D" id="1.20.1070.10">
    <property type="entry name" value="Rhodopsin 7-helix transmembrane proteins"/>
    <property type="match status" value="1"/>
</dbReference>
<dbReference type="AlphaFoldDB" id="A0A2K6WDD3"/>
<evidence type="ECO:0000256" key="1">
    <source>
        <dbReference type="ARBA" id="ARBA00004370"/>
    </source>
</evidence>
<proteinExistence type="predicted"/>
<dbReference type="EMBL" id="CMVM020000212">
    <property type="status" value="NOT_ANNOTATED_CDS"/>
    <property type="molecule type" value="Genomic_DNA"/>
</dbReference>
<keyword evidence="7" id="KW-1185">Reference proteome</keyword>
<dbReference type="GO" id="GO:0004930">
    <property type="term" value="F:G protein-coupled receptor activity"/>
    <property type="evidence" value="ECO:0007669"/>
    <property type="project" value="InterPro"/>
</dbReference>
<name>A0A2K6WDD3_ONCVO</name>
<dbReference type="GO" id="GO:0016020">
    <property type="term" value="C:membrane"/>
    <property type="evidence" value="ECO:0007669"/>
    <property type="project" value="UniProtKB-SubCell"/>
</dbReference>
<organism evidence="6 7">
    <name type="scientific">Onchocerca volvulus</name>
    <dbReference type="NCBI Taxonomy" id="6282"/>
    <lineage>
        <taxon>Eukaryota</taxon>
        <taxon>Metazoa</taxon>
        <taxon>Ecdysozoa</taxon>
        <taxon>Nematoda</taxon>
        <taxon>Chromadorea</taxon>
        <taxon>Rhabditida</taxon>
        <taxon>Spirurina</taxon>
        <taxon>Spiruromorpha</taxon>
        <taxon>Filarioidea</taxon>
        <taxon>Onchocercidae</taxon>
        <taxon>Onchocerca</taxon>
    </lineage>
</organism>
<dbReference type="Pfam" id="PF10320">
    <property type="entry name" value="7TM_GPCR_Srsx"/>
    <property type="match status" value="1"/>
</dbReference>
<feature type="transmembrane region" description="Helical" evidence="5">
    <location>
        <begin position="91"/>
        <end position="111"/>
    </location>
</feature>
<keyword evidence="4 5" id="KW-0472">Membrane</keyword>
<evidence type="ECO:0000256" key="3">
    <source>
        <dbReference type="ARBA" id="ARBA00022989"/>
    </source>
</evidence>
<sequence length="185" mass="21497">MKKKFYIPAMILPAIVYAVAVLILVLIRSENNYAKVICVVIAIYNDAMSNSLWSISSTFINLATIILYAILSRVIVKTGTTIKNFELLQTLKIIVAFIGLGELTSVMIYLLTQFFEFSEMMAFYMGCYAEIFVNISISCNWLFYYWRSTEYRNEFRRQLRKLPCLKNAVKLTPTYTMQRVTTIHR</sequence>
<dbReference type="EnsemblMetazoa" id="OVOC7507.1">
    <property type="protein sequence ID" value="OVOC7507.1"/>
    <property type="gene ID" value="WBGene00244316"/>
</dbReference>
<dbReference type="PANTHER" id="PTHR23360:SF5">
    <property type="entry name" value="G-PROTEIN COUPLED RECEPTORS FAMILY 1 PROFILE DOMAIN-CONTAINING PROTEIN"/>
    <property type="match status" value="1"/>
</dbReference>
<evidence type="ECO:0000256" key="2">
    <source>
        <dbReference type="ARBA" id="ARBA00022692"/>
    </source>
</evidence>
<evidence type="ECO:0000256" key="5">
    <source>
        <dbReference type="SAM" id="Phobius"/>
    </source>
</evidence>